<keyword evidence="22" id="KW-1015">Disulfide bond</keyword>
<dbReference type="PROSITE" id="PS51542">
    <property type="entry name" value="FYRN"/>
    <property type="match status" value="1"/>
</dbReference>
<name>A0A6H5H2I1_9HEMI</name>
<evidence type="ECO:0000256" key="23">
    <source>
        <dbReference type="ARBA" id="ARBA00023163"/>
    </source>
</evidence>
<evidence type="ECO:0000256" key="21">
    <source>
        <dbReference type="ARBA" id="ARBA00023136"/>
    </source>
</evidence>
<evidence type="ECO:0000256" key="26">
    <source>
        <dbReference type="ARBA" id="ARBA00023284"/>
    </source>
</evidence>
<evidence type="ECO:0000256" key="3">
    <source>
        <dbReference type="ARBA" id="ARBA00004367"/>
    </source>
</evidence>
<feature type="region of interest" description="Disordered" evidence="27">
    <location>
        <begin position="1153"/>
        <end position="1174"/>
    </location>
</feature>
<feature type="compositionally biased region" description="Low complexity" evidence="27">
    <location>
        <begin position="1096"/>
        <end position="1111"/>
    </location>
</feature>
<keyword evidence="13" id="KW-0863">Zinc-finger</keyword>
<dbReference type="GO" id="GO:0016972">
    <property type="term" value="F:thiol oxidase activity"/>
    <property type="evidence" value="ECO:0007669"/>
    <property type="project" value="InterPro"/>
</dbReference>
<dbReference type="Pfam" id="PF05965">
    <property type="entry name" value="FYRC"/>
    <property type="match status" value="1"/>
</dbReference>
<keyword evidence="14" id="KW-0256">Endoplasmic reticulum</keyword>
<dbReference type="GO" id="GO:0071949">
    <property type="term" value="F:FAD binding"/>
    <property type="evidence" value="ECO:0007669"/>
    <property type="project" value="InterPro"/>
</dbReference>
<evidence type="ECO:0000256" key="14">
    <source>
        <dbReference type="ARBA" id="ARBA00022824"/>
    </source>
</evidence>
<organism evidence="30 31">
    <name type="scientific">Nesidiocoris tenuis</name>
    <dbReference type="NCBI Taxonomy" id="355587"/>
    <lineage>
        <taxon>Eukaryota</taxon>
        <taxon>Metazoa</taxon>
        <taxon>Ecdysozoa</taxon>
        <taxon>Arthropoda</taxon>
        <taxon>Hexapoda</taxon>
        <taxon>Insecta</taxon>
        <taxon>Pterygota</taxon>
        <taxon>Neoptera</taxon>
        <taxon>Paraneoptera</taxon>
        <taxon>Hemiptera</taxon>
        <taxon>Heteroptera</taxon>
        <taxon>Panheteroptera</taxon>
        <taxon>Cimicomorpha</taxon>
        <taxon>Miridae</taxon>
        <taxon>Dicyphina</taxon>
        <taxon>Nesidiocoris</taxon>
    </lineage>
</organism>
<evidence type="ECO:0000256" key="12">
    <source>
        <dbReference type="ARBA" id="ARBA00022737"/>
    </source>
</evidence>
<dbReference type="InterPro" id="IPR013083">
    <property type="entry name" value="Znf_RING/FYVE/PHD"/>
</dbReference>
<feature type="compositionally biased region" description="Basic and acidic residues" evidence="27">
    <location>
        <begin position="24"/>
        <end position="40"/>
    </location>
</feature>
<evidence type="ECO:0000256" key="25">
    <source>
        <dbReference type="ARBA" id="ARBA00023242"/>
    </source>
</evidence>
<evidence type="ECO:0000256" key="27">
    <source>
        <dbReference type="SAM" id="MobiDB-lite"/>
    </source>
</evidence>
<feature type="non-terminal residue" evidence="30">
    <location>
        <position position="1886"/>
    </location>
</feature>
<dbReference type="SMART" id="SM00249">
    <property type="entry name" value="PHD"/>
    <property type="match status" value="1"/>
</dbReference>
<dbReference type="GO" id="GO:0005700">
    <property type="term" value="C:polytene chromosome"/>
    <property type="evidence" value="ECO:0007669"/>
    <property type="project" value="UniProtKB-ARBA"/>
</dbReference>
<keyword evidence="20" id="KW-0805">Transcription regulation</keyword>
<dbReference type="Pfam" id="PF04137">
    <property type="entry name" value="ERO1"/>
    <property type="match status" value="2"/>
</dbReference>
<evidence type="ECO:0000256" key="8">
    <source>
        <dbReference type="ARBA" id="ARBA00022679"/>
    </source>
</evidence>
<dbReference type="InterPro" id="IPR001214">
    <property type="entry name" value="SET_dom"/>
</dbReference>
<evidence type="ECO:0000256" key="24">
    <source>
        <dbReference type="ARBA" id="ARBA00023180"/>
    </source>
</evidence>
<dbReference type="GO" id="GO:0032259">
    <property type="term" value="P:methylation"/>
    <property type="evidence" value="ECO:0007669"/>
    <property type="project" value="UniProtKB-KW"/>
</dbReference>
<accession>A0A6H5H2I1</accession>
<keyword evidence="16" id="KW-0862">Zinc</keyword>
<keyword evidence="21" id="KW-0472">Membrane</keyword>
<dbReference type="GO" id="GO:0098687">
    <property type="term" value="C:chromosomal region"/>
    <property type="evidence" value="ECO:0007669"/>
    <property type="project" value="UniProtKB-ARBA"/>
</dbReference>
<feature type="domain" description="PHD-type" evidence="29">
    <location>
        <begin position="262"/>
        <end position="370"/>
    </location>
</feature>
<evidence type="ECO:0000259" key="29">
    <source>
        <dbReference type="PROSITE" id="PS51805"/>
    </source>
</evidence>
<dbReference type="GO" id="GO:0008270">
    <property type="term" value="F:zinc ion binding"/>
    <property type="evidence" value="ECO:0007669"/>
    <property type="project" value="UniProtKB-KW"/>
</dbReference>
<dbReference type="PROSITE" id="PS50280">
    <property type="entry name" value="SET"/>
    <property type="match status" value="1"/>
</dbReference>
<evidence type="ECO:0000256" key="7">
    <source>
        <dbReference type="ARBA" id="ARBA00022630"/>
    </source>
</evidence>
<dbReference type="PANTHER" id="PTHR45838">
    <property type="entry name" value="HISTONE-LYSINE-N-METHYLTRANSFERASE 2 KMT2 FAMILY MEMBER"/>
    <property type="match status" value="1"/>
</dbReference>
<evidence type="ECO:0000313" key="31">
    <source>
        <dbReference type="Proteomes" id="UP000479000"/>
    </source>
</evidence>
<dbReference type="CDD" id="cd15664">
    <property type="entry name" value="ePHD_KMT2A_like"/>
    <property type="match status" value="1"/>
</dbReference>
<evidence type="ECO:0000256" key="19">
    <source>
        <dbReference type="ARBA" id="ARBA00023002"/>
    </source>
</evidence>
<dbReference type="InterPro" id="IPR003889">
    <property type="entry name" value="FYrich_C"/>
</dbReference>
<dbReference type="SUPFAM" id="SSF110019">
    <property type="entry name" value="ERO1-like"/>
    <property type="match status" value="1"/>
</dbReference>
<evidence type="ECO:0000256" key="15">
    <source>
        <dbReference type="ARBA" id="ARBA00022827"/>
    </source>
</evidence>
<evidence type="ECO:0000256" key="16">
    <source>
        <dbReference type="ARBA" id="ARBA00022833"/>
    </source>
</evidence>
<keyword evidence="9" id="KW-0949">S-adenosyl-L-methionine</keyword>
<dbReference type="InterPro" id="IPR007266">
    <property type="entry name" value="Ero1"/>
</dbReference>
<dbReference type="Pfam" id="PF05964">
    <property type="entry name" value="FYRN"/>
    <property type="match status" value="1"/>
</dbReference>
<keyword evidence="23" id="KW-0804">Transcription</keyword>
<keyword evidence="6" id="KW-0489">Methyltransferase</keyword>
<dbReference type="PROSITE" id="PS51543">
    <property type="entry name" value="FYRC"/>
    <property type="match status" value="1"/>
</dbReference>
<evidence type="ECO:0000256" key="2">
    <source>
        <dbReference type="ARBA" id="ARBA00004123"/>
    </source>
</evidence>
<keyword evidence="5" id="KW-0813">Transport</keyword>
<dbReference type="PROSITE" id="PS51805">
    <property type="entry name" value="EPHD"/>
    <property type="match status" value="1"/>
</dbReference>
<dbReference type="FunFam" id="3.30.40.10:FF:000002">
    <property type="entry name" value="Histone-lysine N-methyltransferase"/>
    <property type="match status" value="1"/>
</dbReference>
<dbReference type="InterPro" id="IPR037192">
    <property type="entry name" value="ERO1-like_sf"/>
</dbReference>
<keyword evidence="25" id="KW-0539">Nucleus</keyword>
<dbReference type="Gene3D" id="2.170.270.10">
    <property type="entry name" value="SET domain"/>
    <property type="match status" value="1"/>
</dbReference>
<sequence>MKKSCSCRSYEPVLLRNLNLPDELAPKADSESSTSDEKPADLNLLTPKLTKDDEECLDIVKSGFINLVSNKVEGKNYPTVYDFTEDDDDLPITRFEHRSRSLLSIASSESGVRSCSKSFKSAPTSDDELLDRACTCEPNDSSLSVLTVMEVKKRVQCNHYLSVKNFNEEMTQALDYIHADSVKAYRNSLKHVFPWFDPDNPLDTSFSDDPFPLPVEGSPSKISATRMADSGVDAVKKPQCTWNDLLVHDPDYYYVNCKIEDVRLCMFCKEVGEGLPSKEGRLLYCGHNEWVHVNCALWSSEVFEEIDGSLQNVQSAISRSRMIRCCFCDKKGASVGCCARSCPSTYHLSCALQSNCVFLSNKEVYCKNHSHMRGKKDLQNREDFCVSRPVYVELDQKKRKEILHSGVKLAIGSLFIHLLGEIIPECSDLRDVIVPCNFRCARWFWSAEEPWRLVRYFVETKTSSPACEYSVDQDINVTIENSSVGITPPPSPRDPESRSNYNCIADRVEIRNLLNQLVDTVCAREEECNLAEQQGTDLLPPDIEEAIFKDLPHDILDGIDMQDIFPKISFDDFSECKIDKAEVDGETPSNKKSIKEETKPINLKIHKIAKVQKSCKDPGVVNGAQSIDCDTYNWKTSTILQLDGAVDDSSDSEQSVDSCEAQSMNFLRADEPVKCGRCRRTYRSSIGYDRHLPECNSDFSDTDSNEEEQEDVKQNLDVHVGCFKLVKKNENVLDDTMEKNDEDCTESDDGSCNSQTTGRLDVIVDVYEDCMPEPIENGVTLAEVADAVNIPQSSAIIVQEVPHETVMPQYMPAFTSQAAIQQPEIQYFSPPNPNGFQYPGSVPSAVIPSVPSTMLSAIGVDQIMLNSPSPVYQQPPQNNVYIANPSLVVGMETVVSNTVMSSSQFIPGVPGMLASSYSTTTTQVFHAAKPQIDLPPNFVIVNAQPVHQPVVNSAPGLTNLPNYVQDNVSAGTPWNNYQMNVQESHVVSNNCSSYQTVTRKIVHEHKNVDGVKMINSTQETVFIEPIVHTNSIQQQYNCSVKNFNHIPQSIVEKDILTTPSPKPSQPKVVELPRMPTTNREKPQQAVAPVVIKQIVSTPPSSETSPATTVPTIEKTEPEPEQNPPSSKKPNVSLKTEENGLKEVAVLSPNKELLDTGSLASPPPPPSPLKSENESIDMKPSLGLFSEEDKPNHRNGLTIKTLKVEVQRSTIHDTRPKITYEVTSEDGFSCSSSDIHSAWEKIYDRVQNSRKCRGLPPLGKNPFGDTNSVLKKAIGLGNNSVKFIVEQLPGASSCTNYRPVYHKKKLSALEQELSRNRPNENYRGCARADIYPHKQHTYDMFSWLASRHRRPPKLTNFDVDIINSNRLFHLPFQPNCYSKVVDIFGKKRIVIFALRKIIQGEELTYDYKFPLEEDKIKNGTNAPCWHSSRIKLIPIVNGSIVIILKSRIGTELQKKLFLIHIYSESLPEQVSVCPRTLRPGAHLRQNDAGRRVIFNRITRNTQRSIVRCTRDADTYLQLASLRIGIEVDAGTCGTRVGADSYPAARYPYQYSRGNRPVHTCSCVKSASTSLSEIFREFQPTRQIDDCSCSVDTVDHFNNAKVFPRLISLLEKDYFRFYKDDIPLGLKGHDLHDENMAVKCNIFFQYLKASPDSDDENECIEDDLDPELGFLNTTIRVNGSIVIVLKSRIGTEIQKKLFLVHIYSESLPEQVPKESYSDYIRSSMLNDLCLEKRVFYRVISGLHTSINIHLCSNYLFSESLPEQVSACDASFSIDFSMLNRMRPSPRRSFPDHFDESSMFSGGQQALKLKEEFRQHFKNITRIMDCVGCEKCKLWGKLQDAEIRYTASEEPLSKIGWAKIRPDQLRILALPILLRSYSEGPYPHNFQWS</sequence>
<comment type="similarity">
    <text evidence="4">Belongs to the EROs family.</text>
</comment>
<evidence type="ECO:0000256" key="1">
    <source>
        <dbReference type="ARBA" id="ARBA00001974"/>
    </source>
</evidence>
<evidence type="ECO:0000256" key="18">
    <source>
        <dbReference type="ARBA" id="ARBA00022982"/>
    </source>
</evidence>
<dbReference type="SUPFAM" id="SSF82199">
    <property type="entry name" value="SET domain"/>
    <property type="match status" value="1"/>
</dbReference>
<keyword evidence="31" id="KW-1185">Reference proteome</keyword>
<keyword evidence="19" id="KW-0560">Oxidoreductase</keyword>
<dbReference type="Pfam" id="PF13771">
    <property type="entry name" value="zf-HC5HC2H"/>
    <property type="match status" value="1"/>
</dbReference>
<evidence type="ECO:0000256" key="9">
    <source>
        <dbReference type="ARBA" id="ARBA00022691"/>
    </source>
</evidence>
<dbReference type="GO" id="GO:0045893">
    <property type="term" value="P:positive regulation of DNA-templated transcription"/>
    <property type="evidence" value="ECO:0007669"/>
    <property type="project" value="TreeGrafter"/>
</dbReference>
<keyword evidence="18" id="KW-0249">Electron transport</keyword>
<comment type="cofactor">
    <cofactor evidence="1">
        <name>FAD</name>
        <dbReference type="ChEBI" id="CHEBI:57692"/>
    </cofactor>
</comment>
<keyword evidence="12" id="KW-0677">Repeat</keyword>
<feature type="region of interest" description="Disordered" evidence="27">
    <location>
        <begin position="21"/>
        <end position="42"/>
    </location>
</feature>
<proteinExistence type="inferred from homology"/>
<evidence type="ECO:0000256" key="17">
    <source>
        <dbReference type="ARBA" id="ARBA00022853"/>
    </source>
</evidence>
<dbReference type="InterPro" id="IPR001965">
    <property type="entry name" value="Znf_PHD"/>
</dbReference>
<protein>
    <submittedName>
        <fullName evidence="30">Uncharacterized protein</fullName>
    </submittedName>
</protein>
<evidence type="ECO:0000256" key="20">
    <source>
        <dbReference type="ARBA" id="ARBA00023015"/>
    </source>
</evidence>
<gene>
    <name evidence="30" type="ORF">NTEN_LOCUS15893</name>
</gene>
<dbReference type="GO" id="GO:0042800">
    <property type="term" value="F:histone H3K4 methyltransferase activity"/>
    <property type="evidence" value="ECO:0007669"/>
    <property type="project" value="TreeGrafter"/>
</dbReference>
<evidence type="ECO:0000256" key="11">
    <source>
        <dbReference type="ARBA" id="ARBA00022729"/>
    </source>
</evidence>
<evidence type="ECO:0000313" key="30">
    <source>
        <dbReference type="EMBL" id="CAB0010900.1"/>
    </source>
</evidence>
<dbReference type="SMART" id="SM00542">
    <property type="entry name" value="FYRC"/>
    <property type="match status" value="1"/>
</dbReference>
<dbReference type="Proteomes" id="UP000479000">
    <property type="component" value="Unassembled WGS sequence"/>
</dbReference>
<dbReference type="GO" id="GO:0005789">
    <property type="term" value="C:endoplasmic reticulum membrane"/>
    <property type="evidence" value="ECO:0007669"/>
    <property type="project" value="UniProtKB-SubCell"/>
</dbReference>
<dbReference type="PANTHER" id="PTHR45838:SF4">
    <property type="entry name" value="HISTONE-LYSINE N-METHYLTRANSFERASE TRITHORAX"/>
    <property type="match status" value="1"/>
</dbReference>
<keyword evidence="26" id="KW-0676">Redox-active center</keyword>
<dbReference type="InterPro" id="IPR003888">
    <property type="entry name" value="FYrich_N"/>
</dbReference>
<dbReference type="InterPro" id="IPR034732">
    <property type="entry name" value="EPHD"/>
</dbReference>
<reference evidence="30 31" key="1">
    <citation type="submission" date="2020-02" db="EMBL/GenBank/DDBJ databases">
        <authorList>
            <person name="Ferguson B K."/>
        </authorList>
    </citation>
    <scope>NUCLEOTIDE SEQUENCE [LARGE SCALE GENOMIC DNA]</scope>
</reference>
<keyword evidence="10" id="KW-0479">Metal-binding</keyword>
<keyword evidence="7" id="KW-0285">Flavoprotein</keyword>
<feature type="compositionally biased region" description="Polar residues" evidence="27">
    <location>
        <begin position="1123"/>
        <end position="1133"/>
    </location>
</feature>
<comment type="subcellular location">
    <subcellularLocation>
        <location evidence="3">Endoplasmic reticulum membrane</location>
        <topology evidence="3">Peripheral membrane protein</topology>
        <orientation evidence="3">Lumenal side</orientation>
    </subcellularLocation>
    <subcellularLocation>
        <location evidence="2">Nucleus</location>
    </subcellularLocation>
</comment>
<dbReference type="OrthoDB" id="308383at2759"/>
<keyword evidence="15" id="KW-0274">FAD</keyword>
<dbReference type="Gene3D" id="3.30.40.10">
    <property type="entry name" value="Zinc/RING finger domain, C3HC4 (zinc finger)"/>
    <property type="match status" value="1"/>
</dbReference>
<keyword evidence="24" id="KW-0325">Glycoprotein</keyword>
<keyword evidence="11" id="KW-0732">Signal</keyword>
<keyword evidence="17" id="KW-0156">Chromatin regulator</keyword>
<evidence type="ECO:0000256" key="6">
    <source>
        <dbReference type="ARBA" id="ARBA00022603"/>
    </source>
</evidence>
<evidence type="ECO:0000256" key="4">
    <source>
        <dbReference type="ARBA" id="ARBA00008277"/>
    </source>
</evidence>
<dbReference type="Gene3D" id="3.30.160.360">
    <property type="match status" value="2"/>
</dbReference>
<dbReference type="InterPro" id="IPR046341">
    <property type="entry name" value="SET_dom_sf"/>
</dbReference>
<feature type="domain" description="SET" evidence="28">
    <location>
        <begin position="1243"/>
        <end position="1407"/>
    </location>
</feature>
<dbReference type="GO" id="GO:0035097">
    <property type="term" value="C:histone methyltransferase complex"/>
    <property type="evidence" value="ECO:0007669"/>
    <property type="project" value="TreeGrafter"/>
</dbReference>
<dbReference type="Pfam" id="PF00856">
    <property type="entry name" value="SET"/>
    <property type="match status" value="1"/>
</dbReference>
<dbReference type="GO" id="GO:0015035">
    <property type="term" value="F:protein-disulfide reductase activity"/>
    <property type="evidence" value="ECO:0007669"/>
    <property type="project" value="InterPro"/>
</dbReference>
<keyword evidence="8" id="KW-0808">Transferase</keyword>
<evidence type="ECO:0000256" key="10">
    <source>
        <dbReference type="ARBA" id="ARBA00022723"/>
    </source>
</evidence>
<evidence type="ECO:0000256" key="22">
    <source>
        <dbReference type="ARBA" id="ARBA00023157"/>
    </source>
</evidence>
<evidence type="ECO:0000256" key="5">
    <source>
        <dbReference type="ARBA" id="ARBA00022448"/>
    </source>
</evidence>
<feature type="region of interest" description="Disordered" evidence="27">
    <location>
        <begin position="1055"/>
        <end position="1133"/>
    </location>
</feature>
<dbReference type="GO" id="GO:0034975">
    <property type="term" value="P:protein folding in endoplasmic reticulum"/>
    <property type="evidence" value="ECO:0007669"/>
    <property type="project" value="InterPro"/>
</dbReference>
<dbReference type="EMBL" id="CADCXU010023425">
    <property type="protein sequence ID" value="CAB0010900.1"/>
    <property type="molecule type" value="Genomic_DNA"/>
</dbReference>
<evidence type="ECO:0000259" key="28">
    <source>
        <dbReference type="PROSITE" id="PS50280"/>
    </source>
</evidence>
<evidence type="ECO:0000256" key="13">
    <source>
        <dbReference type="ARBA" id="ARBA00022771"/>
    </source>
</evidence>